<evidence type="ECO:0000256" key="5">
    <source>
        <dbReference type="ARBA" id="ARBA00023139"/>
    </source>
</evidence>
<proteinExistence type="predicted"/>
<dbReference type="SUPFAM" id="SSF53822">
    <property type="entry name" value="Periplasmic binding protein-like I"/>
    <property type="match status" value="1"/>
</dbReference>
<dbReference type="Gene3D" id="3.40.50.2300">
    <property type="match status" value="2"/>
</dbReference>
<keyword evidence="5" id="KW-0564">Palmitate</keyword>
<dbReference type="PANTHER" id="PTHR38038:SF1">
    <property type="entry name" value="PENICILLIN-BINDING PROTEIN ACTIVATOR LPOA"/>
    <property type="match status" value="1"/>
</dbReference>
<evidence type="ECO:0000256" key="4">
    <source>
        <dbReference type="ARBA" id="ARBA00023136"/>
    </source>
</evidence>
<keyword evidence="2" id="KW-0133">Cell shape</keyword>
<dbReference type="InterPro" id="IPR007443">
    <property type="entry name" value="LpoA"/>
</dbReference>
<dbReference type="GO" id="GO:0008360">
    <property type="term" value="P:regulation of cell shape"/>
    <property type="evidence" value="ECO:0007669"/>
    <property type="project" value="UniProtKB-KW"/>
</dbReference>
<evidence type="ECO:0000256" key="1">
    <source>
        <dbReference type="ARBA" id="ARBA00022729"/>
    </source>
</evidence>
<protein>
    <submittedName>
        <fullName evidence="8">Putative lipoprotein</fullName>
    </submittedName>
</protein>
<name>A0A658KC37_PSEA0</name>
<dbReference type="Proteomes" id="UP000270873">
    <property type="component" value="Unassembled WGS sequence"/>
</dbReference>
<dbReference type="Gene3D" id="1.25.40.10">
    <property type="entry name" value="Tetratricopeptide repeat domain"/>
    <property type="match status" value="1"/>
</dbReference>
<evidence type="ECO:0000313" key="9">
    <source>
        <dbReference type="Proteomes" id="UP000270873"/>
    </source>
</evidence>
<keyword evidence="6" id="KW-0998">Cell outer membrane</keyword>
<gene>
    <name evidence="8" type="ORF">ALP66_04355</name>
</gene>
<dbReference type="Gene3D" id="1.25.40.650">
    <property type="match status" value="1"/>
</dbReference>
<dbReference type="Pfam" id="PF04348">
    <property type="entry name" value="LppC"/>
    <property type="match status" value="1"/>
</dbReference>
<dbReference type="InterPro" id="IPR028082">
    <property type="entry name" value="Peripla_BP_I"/>
</dbReference>
<evidence type="ECO:0000256" key="6">
    <source>
        <dbReference type="ARBA" id="ARBA00023237"/>
    </source>
</evidence>
<evidence type="ECO:0000256" key="7">
    <source>
        <dbReference type="ARBA" id="ARBA00023288"/>
    </source>
</evidence>
<dbReference type="GO" id="GO:0031241">
    <property type="term" value="C:periplasmic side of cell outer membrane"/>
    <property type="evidence" value="ECO:0007669"/>
    <property type="project" value="TreeGrafter"/>
</dbReference>
<evidence type="ECO:0000256" key="2">
    <source>
        <dbReference type="ARBA" id="ARBA00022960"/>
    </source>
</evidence>
<accession>A0A658KC37</accession>
<dbReference type="PANTHER" id="PTHR38038">
    <property type="entry name" value="PENICILLIN-BINDING PROTEIN ACTIVATOR LPOA"/>
    <property type="match status" value="1"/>
</dbReference>
<keyword evidence="4" id="KW-0472">Membrane</keyword>
<keyword evidence="3" id="KW-0573">Peptidoglycan synthesis</keyword>
<dbReference type="GO" id="GO:0030234">
    <property type="term" value="F:enzyme regulator activity"/>
    <property type="evidence" value="ECO:0007669"/>
    <property type="project" value="TreeGrafter"/>
</dbReference>
<dbReference type="GO" id="GO:0009252">
    <property type="term" value="P:peptidoglycan biosynthetic process"/>
    <property type="evidence" value="ECO:0007669"/>
    <property type="project" value="UniProtKB-KW"/>
</dbReference>
<dbReference type="AlphaFoldDB" id="A0A658KC37"/>
<evidence type="ECO:0000313" key="8">
    <source>
        <dbReference type="EMBL" id="RMS45626.1"/>
    </source>
</evidence>
<dbReference type="EMBL" id="RBSP01000591">
    <property type="protein sequence ID" value="RMS45626.1"/>
    <property type="molecule type" value="Genomic_DNA"/>
</dbReference>
<comment type="caution">
    <text evidence="8">The sequence shown here is derived from an EMBL/GenBank/DDBJ whole genome shotgun (WGS) entry which is preliminary data.</text>
</comment>
<dbReference type="InterPro" id="IPR011990">
    <property type="entry name" value="TPR-like_helical_dom_sf"/>
</dbReference>
<keyword evidence="7 8" id="KW-0449">Lipoprotein</keyword>
<organism evidence="8 9">
    <name type="scientific">Pseudomonas amygdali pv. photiniae</name>
    <dbReference type="NCBI Taxonomy" id="251724"/>
    <lineage>
        <taxon>Bacteria</taxon>
        <taxon>Pseudomonadati</taxon>
        <taxon>Pseudomonadota</taxon>
        <taxon>Gammaproteobacteria</taxon>
        <taxon>Pseudomonadales</taxon>
        <taxon>Pseudomonadaceae</taxon>
        <taxon>Pseudomonas</taxon>
        <taxon>Pseudomonas amygdali</taxon>
    </lineage>
</organism>
<dbReference type="CDD" id="cd06339">
    <property type="entry name" value="PBP1_YraM_LppC_lipoprotein-like"/>
    <property type="match status" value="1"/>
</dbReference>
<evidence type="ECO:0000256" key="3">
    <source>
        <dbReference type="ARBA" id="ARBA00022984"/>
    </source>
</evidence>
<keyword evidence="1" id="KW-0732">Signal</keyword>
<sequence length="646" mass="69733">MWPPDDPNATNITALNTFDIAPRPALGYNSPLIRSSFRNIPMIACLRLLSALCLAALLAACASSPSSSLGELPRTPDASIEQLLDQAATAKTPEQAATLRLSAADLAARQNDAGRAAQILGQVQIDQLKPGLQVFASTLSAELAMGRNQPKAALTALNHPSMQRLGELSVEQQVRTHMVKARALEADGQALAAVNERVFAGPLLQGAEASANNDAIWTLVSALPAEQLQSTASGDMGGWLNLARSIKGAGTLEQQQAAIDNWKAQNPKHPAALQLPTALAQLRALTSEPITKIALLLPQDGQLAAVAKALREGFMAAHFQAQQAGQNPPAIQVFDSSRVTSMDEFYRQAQAAGVQLVVGPLEKNLVKQLNSRQQLPMITTLALNYSDTSNEGPAQLYQFGLAAEDEAREVARRAWADGKRSAVAMVPKGEWGDRVLDAFRKSWQAKGGTLIAAEHVDQPVELAQQVADLFQLRNSEGRAQRLQSTAGTQVAAQPSRRQDIDFMFLAATPQQAQQIKPTMVFQYAGDVPVYATSHLFTNSNDHAQYMDLNGVRFCETPWLLNAEDPLRQQVTAQWPQAAGSLGRLYAMGIDAYRLAPRLAQLKAMPDSRIDGLSGSLSINPGRRVERQLPWAEFVDGKIQRLPDTAP</sequence>
<reference evidence="8 9" key="1">
    <citation type="submission" date="2018-08" db="EMBL/GenBank/DDBJ databases">
        <title>Recombination of ecologically and evolutionarily significant loci maintains genetic cohesion in the Pseudomonas syringae species complex.</title>
        <authorList>
            <person name="Dillon M."/>
            <person name="Thakur S."/>
            <person name="Almeida R.N.D."/>
            <person name="Weir B.S."/>
            <person name="Guttman D.S."/>
        </authorList>
    </citation>
    <scope>NUCLEOTIDE SEQUENCE [LARGE SCALE GENOMIC DNA]</scope>
    <source>
        <strain evidence="8 9">ICMP 7847</strain>
    </source>
</reference>